<dbReference type="Gene3D" id="1.10.10.10">
    <property type="entry name" value="Winged helix-like DNA-binding domain superfamily/Winged helix DNA-binding domain"/>
    <property type="match status" value="1"/>
</dbReference>
<dbReference type="GO" id="GO:0003700">
    <property type="term" value="F:DNA-binding transcription factor activity"/>
    <property type="evidence" value="ECO:0007669"/>
    <property type="project" value="InterPro"/>
</dbReference>
<dbReference type="AlphaFoldDB" id="A0A9W5S002"/>
<dbReference type="InterPro" id="IPR039422">
    <property type="entry name" value="MarR/SlyA-like"/>
</dbReference>
<proteinExistence type="predicted"/>
<accession>A0A9W5S002</accession>
<evidence type="ECO:0000256" key="1">
    <source>
        <dbReference type="ARBA" id="ARBA00023125"/>
    </source>
</evidence>
<evidence type="ECO:0000259" key="2">
    <source>
        <dbReference type="PROSITE" id="PS50995"/>
    </source>
</evidence>
<dbReference type="PANTHER" id="PTHR33164">
    <property type="entry name" value="TRANSCRIPTIONAL REGULATOR, MARR FAMILY"/>
    <property type="match status" value="1"/>
</dbReference>
<feature type="domain" description="HTH marR-type" evidence="2">
    <location>
        <begin position="3"/>
        <end position="141"/>
    </location>
</feature>
<keyword evidence="4" id="KW-1185">Reference proteome</keyword>
<evidence type="ECO:0000313" key="3">
    <source>
        <dbReference type="EMBL" id="EXX87812.1"/>
    </source>
</evidence>
<dbReference type="SMART" id="SM00347">
    <property type="entry name" value="HTH_MARR"/>
    <property type="match status" value="1"/>
</dbReference>
<comment type="caution">
    <text evidence="3">The sequence shown here is derived from an EMBL/GenBank/DDBJ whole genome shotgun (WGS) entry which is preliminary data.</text>
</comment>
<dbReference type="PANTHER" id="PTHR33164:SF99">
    <property type="entry name" value="MARR FAMILY REGULATORY PROTEIN"/>
    <property type="match status" value="1"/>
</dbReference>
<dbReference type="InterPro" id="IPR000835">
    <property type="entry name" value="HTH_MarR-typ"/>
</dbReference>
<dbReference type="RefSeq" id="WP_036582252.1">
    <property type="nucleotide sequence ID" value="NZ_KK082164.1"/>
</dbReference>
<dbReference type="InterPro" id="IPR036390">
    <property type="entry name" value="WH_DNA-bd_sf"/>
</dbReference>
<protein>
    <submittedName>
        <fullName evidence="3">MarR family transcriptional regulator</fullName>
    </submittedName>
</protein>
<evidence type="ECO:0000313" key="4">
    <source>
        <dbReference type="Proteomes" id="UP000053750"/>
    </source>
</evidence>
<dbReference type="PROSITE" id="PS50995">
    <property type="entry name" value="HTH_MARR_2"/>
    <property type="match status" value="1"/>
</dbReference>
<organism evidence="3 4">
    <name type="scientific">Paenibacillus darwinianus</name>
    <dbReference type="NCBI Taxonomy" id="1380763"/>
    <lineage>
        <taxon>Bacteria</taxon>
        <taxon>Bacillati</taxon>
        <taxon>Bacillota</taxon>
        <taxon>Bacilli</taxon>
        <taxon>Bacillales</taxon>
        <taxon>Paenibacillaceae</taxon>
        <taxon>Paenibacillus</taxon>
    </lineage>
</organism>
<dbReference type="PRINTS" id="PR00598">
    <property type="entry name" value="HTHMARR"/>
</dbReference>
<dbReference type="GO" id="GO:0006950">
    <property type="term" value="P:response to stress"/>
    <property type="evidence" value="ECO:0007669"/>
    <property type="project" value="TreeGrafter"/>
</dbReference>
<name>A0A9W5S002_9BACL</name>
<dbReference type="InterPro" id="IPR036388">
    <property type="entry name" value="WH-like_DNA-bd_sf"/>
</dbReference>
<sequence length="154" mass="17868">MEHGELKSIIQRYEQAYFTVNRRLNALIRKDMGEEMTLDQYSTIRYVHRRGRCTSSELSDAFCVGKSSITAIITRLVHKRLIERVPDEADRRVMYLSVTEEGKRLSDEVEKRIQELLAGYMVQFEGKEALAFIETFEKLAKVLTDPAEGSYEPK</sequence>
<keyword evidence="1" id="KW-0238">DNA-binding</keyword>
<reference evidence="3 4" key="1">
    <citation type="submission" date="2014-02" db="EMBL/GenBank/DDBJ databases">
        <title>Genome sequence of Paenibacillus darwinianus reveals adaptive mechanisms for survival in Antarctic soils.</title>
        <authorList>
            <person name="Dsouza M."/>
            <person name="Taylor M.W."/>
            <person name="Turner S.J."/>
            <person name="Aislabie J."/>
        </authorList>
    </citation>
    <scope>NUCLEOTIDE SEQUENCE [LARGE SCALE GENOMIC DNA]</scope>
    <source>
        <strain evidence="3 4">CE1</strain>
    </source>
</reference>
<dbReference type="EMBL" id="JFHU01000143">
    <property type="protein sequence ID" value="EXX87812.1"/>
    <property type="molecule type" value="Genomic_DNA"/>
</dbReference>
<dbReference type="Pfam" id="PF01047">
    <property type="entry name" value="MarR"/>
    <property type="match status" value="1"/>
</dbReference>
<dbReference type="SUPFAM" id="SSF46785">
    <property type="entry name" value="Winged helix' DNA-binding domain"/>
    <property type="match status" value="1"/>
</dbReference>
<gene>
    <name evidence="3" type="ORF">BG53_03425</name>
</gene>
<dbReference type="GO" id="GO:0003677">
    <property type="term" value="F:DNA binding"/>
    <property type="evidence" value="ECO:0007669"/>
    <property type="project" value="UniProtKB-KW"/>
</dbReference>
<dbReference type="OrthoDB" id="3254893at2"/>
<dbReference type="Proteomes" id="UP000053750">
    <property type="component" value="Unassembled WGS sequence"/>
</dbReference>